<gene>
    <name evidence="1" type="ORF">L6452_42019</name>
</gene>
<protein>
    <submittedName>
        <fullName evidence="1">Uncharacterized protein</fullName>
    </submittedName>
</protein>
<evidence type="ECO:0000313" key="2">
    <source>
        <dbReference type="Proteomes" id="UP001055879"/>
    </source>
</evidence>
<keyword evidence="2" id="KW-1185">Reference proteome</keyword>
<dbReference type="Proteomes" id="UP001055879">
    <property type="component" value="Linkage Group LG17"/>
</dbReference>
<name>A0ACB8XHV5_ARCLA</name>
<accession>A0ACB8XHV5</accession>
<reference evidence="2" key="1">
    <citation type="journal article" date="2022" name="Mol. Ecol. Resour.">
        <title>The genomes of chicory, endive, great burdock and yacon provide insights into Asteraceae palaeo-polyploidization history and plant inulin production.</title>
        <authorList>
            <person name="Fan W."/>
            <person name="Wang S."/>
            <person name="Wang H."/>
            <person name="Wang A."/>
            <person name="Jiang F."/>
            <person name="Liu H."/>
            <person name="Zhao H."/>
            <person name="Xu D."/>
            <person name="Zhang Y."/>
        </authorList>
    </citation>
    <scope>NUCLEOTIDE SEQUENCE [LARGE SCALE GENOMIC DNA]</scope>
    <source>
        <strain evidence="2">cv. Niubang</strain>
    </source>
</reference>
<organism evidence="1 2">
    <name type="scientific">Arctium lappa</name>
    <name type="common">Greater burdock</name>
    <name type="synonym">Lappa major</name>
    <dbReference type="NCBI Taxonomy" id="4217"/>
    <lineage>
        <taxon>Eukaryota</taxon>
        <taxon>Viridiplantae</taxon>
        <taxon>Streptophyta</taxon>
        <taxon>Embryophyta</taxon>
        <taxon>Tracheophyta</taxon>
        <taxon>Spermatophyta</taxon>
        <taxon>Magnoliopsida</taxon>
        <taxon>eudicotyledons</taxon>
        <taxon>Gunneridae</taxon>
        <taxon>Pentapetalae</taxon>
        <taxon>asterids</taxon>
        <taxon>campanulids</taxon>
        <taxon>Asterales</taxon>
        <taxon>Asteraceae</taxon>
        <taxon>Carduoideae</taxon>
        <taxon>Cardueae</taxon>
        <taxon>Arctiinae</taxon>
        <taxon>Arctium</taxon>
    </lineage>
</organism>
<evidence type="ECO:0000313" key="1">
    <source>
        <dbReference type="EMBL" id="KAI3666978.1"/>
    </source>
</evidence>
<reference evidence="1 2" key="2">
    <citation type="journal article" date="2022" name="Mol. Ecol. Resour.">
        <title>The genomes of chicory, endive, great burdock and yacon provide insights into Asteraceae paleo-polyploidization history and plant inulin production.</title>
        <authorList>
            <person name="Fan W."/>
            <person name="Wang S."/>
            <person name="Wang H."/>
            <person name="Wang A."/>
            <person name="Jiang F."/>
            <person name="Liu H."/>
            <person name="Zhao H."/>
            <person name="Xu D."/>
            <person name="Zhang Y."/>
        </authorList>
    </citation>
    <scope>NUCLEOTIDE SEQUENCE [LARGE SCALE GENOMIC DNA]</scope>
    <source>
        <strain evidence="2">cv. Niubang</strain>
    </source>
</reference>
<proteinExistence type="predicted"/>
<sequence length="802" mass="90610">MAATLDVLLLTITLLSHIPSSSSSPGSHGLTRHSSLSVENKDHVLVSSDGLFTAGFHQVGENAYGFAVWFSEKTTSATRTIVWMANRDTPVNGKHSRVSLHEDGNLVLMDAGGYVIWSTNTKSTSSLIKLQLHNTGNLVLDDGRGQSTLWQSFDYPTDTLLPNQLFTKSTQLVSSRSSTNYSSGFYKMFFDNDSILRLLYDGPETTTIFWPDPGLRTWEAGRFQYLYNRSASLDSDGEFKSSDGFGFKSADFGTGPRRIMKIDTDGNVRVYSLVMHESRMKWEVQWQTLSQSCKIHGTCGPNSLCTYSQDSGRKCSCLHGYKMVKSEDWSYGCEPEFQLCTQNDDCDFIELHQAEFYGYDIRFLPNHTVDACKKNCLQDNSCNGFQFGWKEDVRSYYCFMKTSLHNGYQMGFDAKMYIKLPKKLVSSYYEKTNTQSNFICPHPMLTQIIRAYKKKHDIEPLGFMLAFGCTIGLIEILCIVFFWYCSSKRPSTNEQSYFPVATGFRKFTYSELKKASRNFNEEIGRGGACIVYKGKLSDNRIAAIKKLKNTNNYDQGEAEFQAEISTIGRVNHMNLIETWGYCVEGKHRLVVYEYMENGSLAEKLSTGKLDWATRLDIAVGTAKGLAYLHEECLEWVLHCDVKPHNILLDANYNPKVADFGLSKLFDRGGFSGSNFSMIRGTRGYMAPEWVLNLPVTSKVDVYSYGVVILEMITGRNPVGKCHTSNGDDDEIEVGVIDWVRDKIQEKFNRMESWVEAIVDPSISGKYDTTTMENLVRIALQCVEEDSKARPSMSQVVNMLLHG</sequence>
<comment type="caution">
    <text evidence="1">The sequence shown here is derived from an EMBL/GenBank/DDBJ whole genome shotgun (WGS) entry which is preliminary data.</text>
</comment>
<dbReference type="EMBL" id="CM042063">
    <property type="protein sequence ID" value="KAI3666978.1"/>
    <property type="molecule type" value="Genomic_DNA"/>
</dbReference>